<dbReference type="AlphaFoldDB" id="A0A7S4F742"/>
<proteinExistence type="predicted"/>
<protein>
    <submittedName>
        <fullName evidence="1">Uncharacterized protein</fullName>
    </submittedName>
</protein>
<gene>
    <name evidence="1" type="ORF">PCAR00345_LOCUS31221</name>
</gene>
<name>A0A7S4F742_CHRCT</name>
<sequence>MESCRHLAASGVSAASAVLATVSPADGCPLHAADCVRDAQAMLGGTIRFVGVVGDGYLSDMAIDDIGFVECLPPPPPPPPPPFPPVGVRWAACQDFCSALNADSHCDDDKCSMCPFCVATSVDGPSADSARTPCCSWDKCGTCPPTGYCTSRNKCELECHGHWCHELSGIPL</sequence>
<evidence type="ECO:0000313" key="1">
    <source>
        <dbReference type="EMBL" id="CAE0778582.1"/>
    </source>
</evidence>
<dbReference type="EMBL" id="HBIZ01048784">
    <property type="protein sequence ID" value="CAE0778582.1"/>
    <property type="molecule type" value="Transcribed_RNA"/>
</dbReference>
<accession>A0A7S4F742</accession>
<reference evidence="1" key="1">
    <citation type="submission" date="2021-01" db="EMBL/GenBank/DDBJ databases">
        <authorList>
            <person name="Corre E."/>
            <person name="Pelletier E."/>
            <person name="Niang G."/>
            <person name="Scheremetjew M."/>
            <person name="Finn R."/>
            <person name="Kale V."/>
            <person name="Holt S."/>
            <person name="Cochrane G."/>
            <person name="Meng A."/>
            <person name="Brown T."/>
            <person name="Cohen L."/>
        </authorList>
    </citation>
    <scope>NUCLEOTIDE SEQUENCE</scope>
    <source>
        <strain evidence="1">CCMP645</strain>
    </source>
</reference>
<organism evidence="1">
    <name type="scientific">Chrysotila carterae</name>
    <name type="common">Marine alga</name>
    <name type="synonym">Syracosphaera carterae</name>
    <dbReference type="NCBI Taxonomy" id="13221"/>
    <lineage>
        <taxon>Eukaryota</taxon>
        <taxon>Haptista</taxon>
        <taxon>Haptophyta</taxon>
        <taxon>Prymnesiophyceae</taxon>
        <taxon>Isochrysidales</taxon>
        <taxon>Isochrysidaceae</taxon>
        <taxon>Chrysotila</taxon>
    </lineage>
</organism>